<gene>
    <name evidence="4" type="ORF">EKG37_01005</name>
</gene>
<dbReference type="RefSeq" id="WP_126405373.1">
    <property type="nucleotide sequence ID" value="NZ_RXNT01000001.1"/>
</dbReference>
<dbReference type="Proteomes" id="UP000271374">
    <property type="component" value="Unassembled WGS sequence"/>
</dbReference>
<dbReference type="NCBIfam" id="TIGR00377">
    <property type="entry name" value="ant_ant_sig"/>
    <property type="match status" value="1"/>
</dbReference>
<dbReference type="CDD" id="cd07043">
    <property type="entry name" value="STAS_anti-anti-sigma_factors"/>
    <property type="match status" value="1"/>
</dbReference>
<dbReference type="InterPro" id="IPR003658">
    <property type="entry name" value="Anti-sigma_ant"/>
</dbReference>
<name>A0A431WL67_9BACI</name>
<accession>A0A431WL67</accession>
<dbReference type="InterPro" id="IPR036513">
    <property type="entry name" value="STAS_dom_sf"/>
</dbReference>
<comment type="similarity">
    <text evidence="1 2">Belongs to the anti-sigma-factor antagonist family.</text>
</comment>
<dbReference type="OrthoDB" id="2468251at2"/>
<proteinExistence type="inferred from homology"/>
<dbReference type="Pfam" id="PF01740">
    <property type="entry name" value="STAS"/>
    <property type="match status" value="1"/>
</dbReference>
<dbReference type="PANTHER" id="PTHR35849">
    <property type="entry name" value="BLR2341 PROTEIN"/>
    <property type="match status" value="1"/>
</dbReference>
<dbReference type="PANTHER" id="PTHR35849:SF2">
    <property type="entry name" value="BLR2341 PROTEIN"/>
    <property type="match status" value="1"/>
</dbReference>
<evidence type="ECO:0000313" key="5">
    <source>
        <dbReference type="Proteomes" id="UP000271374"/>
    </source>
</evidence>
<reference evidence="4 5" key="1">
    <citation type="submission" date="2018-12" db="EMBL/GenBank/DDBJ databases">
        <title>Bacillus yapensis draft genome sequence.</title>
        <authorList>
            <person name="Yu L."/>
            <person name="Xu X."/>
            <person name="Tang X."/>
        </authorList>
    </citation>
    <scope>NUCLEOTIDE SEQUENCE [LARGE SCALE GENOMIC DNA]</scope>
    <source>
        <strain evidence="4 5">XXST-01</strain>
    </source>
</reference>
<dbReference type="Gene3D" id="3.30.750.24">
    <property type="entry name" value="STAS domain"/>
    <property type="match status" value="1"/>
</dbReference>
<comment type="caution">
    <text evidence="4">The sequence shown here is derived from an EMBL/GenBank/DDBJ whole genome shotgun (WGS) entry which is preliminary data.</text>
</comment>
<feature type="domain" description="STAS" evidence="3">
    <location>
        <begin position="15"/>
        <end position="108"/>
    </location>
</feature>
<keyword evidence="5" id="KW-1185">Reference proteome</keyword>
<evidence type="ECO:0000313" key="4">
    <source>
        <dbReference type="EMBL" id="RTR36166.1"/>
    </source>
</evidence>
<sequence>MFSYNLKHDNLYATIQFHGDLDIEVTEMMEYEIIPALQQFSHIEIDLQEVPFVDSTGIGLLLNLIQTFKKGEDGVQVTITNIQPLVKEVFEMLQLADILGDEVLSFHS</sequence>
<dbReference type="SUPFAM" id="SSF52091">
    <property type="entry name" value="SpoIIaa-like"/>
    <property type="match status" value="1"/>
</dbReference>
<evidence type="ECO:0000256" key="1">
    <source>
        <dbReference type="ARBA" id="ARBA00009013"/>
    </source>
</evidence>
<dbReference type="InterPro" id="IPR002645">
    <property type="entry name" value="STAS_dom"/>
</dbReference>
<evidence type="ECO:0000259" key="3">
    <source>
        <dbReference type="PROSITE" id="PS50801"/>
    </source>
</evidence>
<protein>
    <recommendedName>
        <fullName evidence="2">Anti-sigma factor antagonist</fullName>
    </recommendedName>
</protein>
<dbReference type="EMBL" id="RXNT01000001">
    <property type="protein sequence ID" value="RTR36166.1"/>
    <property type="molecule type" value="Genomic_DNA"/>
</dbReference>
<organism evidence="4 5">
    <name type="scientific">Bacillus yapensis</name>
    <dbReference type="NCBI Taxonomy" id="2492960"/>
    <lineage>
        <taxon>Bacteria</taxon>
        <taxon>Bacillati</taxon>
        <taxon>Bacillota</taxon>
        <taxon>Bacilli</taxon>
        <taxon>Bacillales</taxon>
        <taxon>Bacillaceae</taxon>
        <taxon>Bacillus</taxon>
    </lineage>
</organism>
<dbReference type="InterPro" id="IPR052746">
    <property type="entry name" value="MlaB_ABC_Transporter"/>
</dbReference>
<dbReference type="GO" id="GO:0043856">
    <property type="term" value="F:anti-sigma factor antagonist activity"/>
    <property type="evidence" value="ECO:0007669"/>
    <property type="project" value="InterPro"/>
</dbReference>
<evidence type="ECO:0000256" key="2">
    <source>
        <dbReference type="RuleBase" id="RU003749"/>
    </source>
</evidence>
<dbReference type="PROSITE" id="PS50801">
    <property type="entry name" value="STAS"/>
    <property type="match status" value="1"/>
</dbReference>
<dbReference type="AlphaFoldDB" id="A0A431WL67"/>